<evidence type="ECO:0000259" key="4">
    <source>
        <dbReference type="Pfam" id="PF00171"/>
    </source>
</evidence>
<dbReference type="Gene3D" id="3.40.309.10">
    <property type="entry name" value="Aldehyde Dehydrogenase, Chain A, domain 2"/>
    <property type="match status" value="1"/>
</dbReference>
<dbReference type="InterPro" id="IPR016163">
    <property type="entry name" value="Ald_DH_C"/>
</dbReference>
<evidence type="ECO:0000256" key="1">
    <source>
        <dbReference type="ARBA" id="ARBA00009986"/>
    </source>
</evidence>
<dbReference type="EMBL" id="JBHSWI010000001">
    <property type="protein sequence ID" value="MFC6645170.1"/>
    <property type="molecule type" value="Genomic_DNA"/>
</dbReference>
<evidence type="ECO:0000256" key="2">
    <source>
        <dbReference type="ARBA" id="ARBA00022857"/>
    </source>
</evidence>
<dbReference type="SUPFAM" id="SSF53720">
    <property type="entry name" value="ALDH-like"/>
    <property type="match status" value="1"/>
</dbReference>
<sequence length="452" mass="49097">MAIESRNPATGQLLRAYDALTPDALEQRLALAQQAFRNGTRMEDRIFWMRRLASLLDQDRDEIAALMTSEMGKTLAAAQAEVEKCAVCCRFYAEHAESFLAPEMIETERSASFVRWDPLGVVLAIMPWNFPLWQVFRFLTPALMAGNVGLLKHASNVPQCAIAIEALVRRAGFPRGCFQTLLVEARHVETILADDRVAAVTVTGSEAAGRAVAAQAGWLIKKTVLELGGSDAFIVMPSADLEAAVTNAVKARMINNGQSCIAAKRFLVHEKIYAEFQSRFIAEFEKLNVGDPMKPTTDIGPLATPKLVDDLEAQIEACKTAGGRILSGGERMVGNGNYFEPTLIAEVPRTAAVAKEETFGPLALLFRVKDLDDAIALANDTPFGLGASCWTNDPREQDAFAQRLEAGSVFFNAPVASDPRLPFGGVKKSGYGRELAAAGMREFLNAKTVVKA</sequence>
<evidence type="ECO:0000256" key="3">
    <source>
        <dbReference type="ARBA" id="ARBA00023002"/>
    </source>
</evidence>
<dbReference type="Pfam" id="PF00171">
    <property type="entry name" value="Aldedh"/>
    <property type="match status" value="1"/>
</dbReference>
<name>A0ABW1Z9R2_9BACT</name>
<keyword evidence="2" id="KW-0521">NADP</keyword>
<dbReference type="Proteomes" id="UP001596391">
    <property type="component" value="Unassembled WGS sequence"/>
</dbReference>
<gene>
    <name evidence="5" type="ORF">ACFQBQ_06125</name>
</gene>
<dbReference type="InterPro" id="IPR047110">
    <property type="entry name" value="GABD/Sad-like"/>
</dbReference>
<dbReference type="RefSeq" id="WP_263371561.1">
    <property type="nucleotide sequence ID" value="NZ_JAGSYD010000003.1"/>
</dbReference>
<dbReference type="InterPro" id="IPR016161">
    <property type="entry name" value="Ald_DH/histidinol_DH"/>
</dbReference>
<dbReference type="InterPro" id="IPR015590">
    <property type="entry name" value="Aldehyde_DH_dom"/>
</dbReference>
<dbReference type="CDD" id="cd07100">
    <property type="entry name" value="ALDH_SSADH1_GabD1"/>
    <property type="match status" value="1"/>
</dbReference>
<proteinExistence type="inferred from homology"/>
<dbReference type="PANTHER" id="PTHR43217:SF1">
    <property type="entry name" value="SUCCINATE SEMIALDEHYDE DEHYDROGENASE [NAD(P)+] SAD"/>
    <property type="match status" value="1"/>
</dbReference>
<comment type="similarity">
    <text evidence="1">Belongs to the aldehyde dehydrogenase family.</text>
</comment>
<dbReference type="Gene3D" id="3.40.605.10">
    <property type="entry name" value="Aldehyde Dehydrogenase, Chain A, domain 1"/>
    <property type="match status" value="1"/>
</dbReference>
<organism evidence="5 6">
    <name type="scientific">Granulicella cerasi</name>
    <dbReference type="NCBI Taxonomy" id="741063"/>
    <lineage>
        <taxon>Bacteria</taxon>
        <taxon>Pseudomonadati</taxon>
        <taxon>Acidobacteriota</taxon>
        <taxon>Terriglobia</taxon>
        <taxon>Terriglobales</taxon>
        <taxon>Acidobacteriaceae</taxon>
        <taxon>Granulicella</taxon>
    </lineage>
</organism>
<dbReference type="InterPro" id="IPR044148">
    <property type="entry name" value="ALDH_GabD1-like"/>
</dbReference>
<dbReference type="PANTHER" id="PTHR43217">
    <property type="entry name" value="SUCCINATE SEMIALDEHYDE DEHYDROGENASE [NAD(P)+] SAD"/>
    <property type="match status" value="1"/>
</dbReference>
<evidence type="ECO:0000313" key="5">
    <source>
        <dbReference type="EMBL" id="MFC6645170.1"/>
    </source>
</evidence>
<evidence type="ECO:0000313" key="6">
    <source>
        <dbReference type="Proteomes" id="UP001596391"/>
    </source>
</evidence>
<keyword evidence="6" id="KW-1185">Reference proteome</keyword>
<reference evidence="6" key="1">
    <citation type="journal article" date="2019" name="Int. J. Syst. Evol. Microbiol.">
        <title>The Global Catalogue of Microorganisms (GCM) 10K type strain sequencing project: providing services to taxonomists for standard genome sequencing and annotation.</title>
        <authorList>
            <consortium name="The Broad Institute Genomics Platform"/>
            <consortium name="The Broad Institute Genome Sequencing Center for Infectious Disease"/>
            <person name="Wu L."/>
            <person name="Ma J."/>
        </authorList>
    </citation>
    <scope>NUCLEOTIDE SEQUENCE [LARGE SCALE GENOMIC DNA]</scope>
    <source>
        <strain evidence="6">CGMCC 1.16026</strain>
    </source>
</reference>
<accession>A0ABW1Z9R2</accession>
<dbReference type="InterPro" id="IPR016162">
    <property type="entry name" value="Ald_DH_N"/>
</dbReference>
<comment type="caution">
    <text evidence="5">The sequence shown here is derived from an EMBL/GenBank/DDBJ whole genome shotgun (WGS) entry which is preliminary data.</text>
</comment>
<protein>
    <submittedName>
        <fullName evidence="5">NAD-dependent succinate-semialdehyde dehydrogenase</fullName>
    </submittedName>
</protein>
<feature type="domain" description="Aldehyde dehydrogenase" evidence="4">
    <location>
        <begin position="3"/>
        <end position="449"/>
    </location>
</feature>
<keyword evidence="3" id="KW-0560">Oxidoreductase</keyword>